<name>A0A9N9W5B5_9HYPO</name>
<dbReference type="Proteomes" id="UP000775872">
    <property type="component" value="Unassembled WGS sequence"/>
</dbReference>
<dbReference type="SUPFAM" id="SSF50729">
    <property type="entry name" value="PH domain-like"/>
    <property type="match status" value="1"/>
</dbReference>
<reference evidence="4 5" key="2">
    <citation type="submission" date="2021-10" db="EMBL/GenBank/DDBJ databases">
        <authorList>
            <person name="Piombo E."/>
        </authorList>
    </citation>
    <scope>NUCLEOTIDE SEQUENCE [LARGE SCALE GENOMIC DNA]</scope>
</reference>
<feature type="region of interest" description="Disordered" evidence="2">
    <location>
        <begin position="366"/>
        <end position="400"/>
    </location>
</feature>
<feature type="domain" description="PH" evidence="3">
    <location>
        <begin position="1693"/>
        <end position="1804"/>
    </location>
</feature>
<dbReference type="PANTHER" id="PTHR28190">
    <property type="entry name" value="NUCLEAR MIGRATION PROTEIN NUM1"/>
    <property type="match status" value="1"/>
</dbReference>
<dbReference type="InterPro" id="IPR024774">
    <property type="entry name" value="PH_dom-Mcp5-type"/>
</dbReference>
<comment type="caution">
    <text evidence="4">The sequence shown here is derived from an EMBL/GenBank/DDBJ whole genome shotgun (WGS) entry which is preliminary data.</text>
</comment>
<feature type="region of interest" description="Disordered" evidence="2">
    <location>
        <begin position="263"/>
        <end position="294"/>
    </location>
</feature>
<dbReference type="GO" id="GO:0005543">
    <property type="term" value="F:phospholipid binding"/>
    <property type="evidence" value="ECO:0007669"/>
    <property type="project" value="InterPro"/>
</dbReference>
<feature type="region of interest" description="Disordered" evidence="2">
    <location>
        <begin position="1"/>
        <end position="61"/>
    </location>
</feature>
<feature type="region of interest" description="Disordered" evidence="2">
    <location>
        <begin position="451"/>
        <end position="673"/>
    </location>
</feature>
<evidence type="ECO:0000259" key="3">
    <source>
        <dbReference type="PROSITE" id="PS50003"/>
    </source>
</evidence>
<feature type="compositionally biased region" description="Acidic residues" evidence="2">
    <location>
        <begin position="493"/>
        <end position="502"/>
    </location>
</feature>
<evidence type="ECO:0000313" key="5">
    <source>
        <dbReference type="Proteomes" id="UP000775872"/>
    </source>
</evidence>
<feature type="compositionally biased region" description="Polar residues" evidence="2">
    <location>
        <begin position="1646"/>
        <end position="1659"/>
    </location>
</feature>
<feature type="compositionally biased region" description="Polar residues" evidence="2">
    <location>
        <begin position="1876"/>
        <end position="1889"/>
    </location>
</feature>
<dbReference type="GO" id="GO:0000226">
    <property type="term" value="P:microtubule cytoskeleton organization"/>
    <property type="evidence" value="ECO:0007669"/>
    <property type="project" value="TreeGrafter"/>
</dbReference>
<keyword evidence="1" id="KW-0175">Coiled coil</keyword>
<dbReference type="SMART" id="SM00233">
    <property type="entry name" value="PH"/>
    <property type="match status" value="1"/>
</dbReference>
<feature type="region of interest" description="Disordered" evidence="2">
    <location>
        <begin position="1587"/>
        <end position="1659"/>
    </location>
</feature>
<sequence length="1990" mass="216167">MATSFASDNRPNLPAPEGSNEYDPFTTGNSTTAHHRYSNNFDNGLFASSPGSSPRQAKRALEAHLAETDRRLDEAGKLGSALVSQRKALAEQLQEVEKLEAEGELNPELRQKLVEIEKEYNDLARESARAFLPKQRVPSNEANPGSPFPGARNGRRSVSPSKFESQATGSPTKLSVPNRKIRNQPANRVHDIEFAAEISTSLIGQVRNLQSLLAERDEEVRDLKTDKSALEIESESLQQRLKTLDESEHRYKEENWNLETRLQEMSSQQRDASDREKKLQQSLSASNTEKVAAQKDLDEARLSHAKLLEEHTASVKHHDIELGTVKRNMVMADSERTTMQRKIDDLMHQNQELAKAFSVQRGKIAERDSLSGPSEDDFESAADNLTPEHSPPASPIKGTPRHSMLETETLKSSLHHAHRTIQSQRSQIHREKTEKVELRRIIQDLRDDLERVRTDSASSTSHHRKNRKLDPRDTKRYSRLLGSHRSSQKEVILSEEDPDWEDHDDHSPQASSTVTGGSSPLAYRQGTGLGNVTEDFDTANEASESAFETANERAGTETDDFQTGNEAFSGSDADETETETTSRGFGRMKRPPPLPAGLSRHAGPDPFDSTASTSGDELPQVRTPTEPLPPRGRFRLSRGLSRSSRQGSEGPSFKSSPAASFSGSSTVTPQGVHQSLFAELQDFAGSDEDSINGTPSRNVRAFTPGSIRLQESLAPAAPVVPKPVMVDSGVMTDPIDIKELSPAPLPFIENSDRPMSMVSAVHAPLDNRRLSQVLSRDFDADSSRPLSAGSFSQQSEGDMDPRLSQFPAPPSVIMLAPELALSSVHSESVEPVEEPRVIPSLGLTPINVEALEPVEEVVTPPSLSISSIGAEHLEPVPELPPALSWAAISTQNLEPVAELPPSLSLSSIGAEQLDPVPEAPPVLSWSSVESEHVEPVMEIPPTLTLSSIGAENLEPIAEPEPKPLALALSSISAEHLVPIAEPEPEPLALALSTISGEHLEPIAEPEPAPLALSLSSISTEHSEPGPEPEVPVLSMSSIAREHSPPREVPEPAPPALSMTAISREVVEPISPVEVVAPVLELALSTIVSEFTQPISPVEPEPRVEFIVTPPPQLSMSSVISENLEPIVEPPVIVLTPPLIMSSIATENVEPVIEPPVVVPPPSLIISSIATEDVEPVIEPPVVIRPPSLILSSISTENVEPVIEPPVVVPPPSLILSSISTENVEPVIEPPVVIPPPSLIMSSISTEHVEPVVVRPPSLTISSIATEHVEPIIELPVIVPPPSLIMTSISTQNIEPIAEPEVIITPPSLMMSSISTEHVEPLIEEPKVPSLTLSNVTMEHVEPISEPEVAVPEWKLSSISAENISPINEPVPALVFSSIGSEAIEPPTPVDESPDHSAWRSLILPAAAGAFGKTHSPVKASDDRALNSLSAGKLKDAPVIIAEDETSQSLETAAPANNANSARPPLEEISGNKKPAMSTSDNGAQTSLTADAIDQLFQSNSRRNHVKDLSIPSVGTPDTTGTVRITRSDDYTGSPITARGRKFDDSFLESLSTRRPGSATSGRGSVFDAPPLPANHREVIEAVRNGSIASQGSMGPPLWPASASKQRPQTPSQQRPESSHSALVGGSPRTIRAPQTQRKSDLHSPIRTLSRSGHSSVSSFASEMDTRFNIRHGELDPTGLGPNTDPRMIQAITQTMIGEYLWKYTRKTGRGEMSEKRHRRYFWVHPYTRTLYWSDRDPSSAGRQEHRAKSVPIEAVRVVTDDNPMPPGLHRKSIVIISPGRTIKFTCTTGQRHETWFNALSYLLLRTNDDGHNDAEEMVGNITRSDVDEFNPQPGQQPESGTRRRPPPSLSSYNSRATRSQSPTIDPSSMAIPTLTPKITQRPSAGTLSKFSGYFKPGNSRFSSMRGRGSSAQNVSIYEASEVHDSAEDLREMIERQDRESDRLENVRACCDGKHDVGTLHRRSKKSGAHTHSHPGPSTTTAQTSTLRSRA</sequence>
<reference evidence="5" key="1">
    <citation type="submission" date="2019-06" db="EMBL/GenBank/DDBJ databases">
        <authorList>
            <person name="Broberg M."/>
        </authorList>
    </citation>
    <scope>NUCLEOTIDE SEQUENCE [LARGE SCALE GENOMIC DNA]</scope>
</reference>
<feature type="region of interest" description="Disordered" evidence="2">
    <location>
        <begin position="412"/>
        <end position="433"/>
    </location>
</feature>
<feature type="region of interest" description="Disordered" evidence="2">
    <location>
        <begin position="130"/>
        <end position="184"/>
    </location>
</feature>
<dbReference type="GO" id="GO:0005739">
    <property type="term" value="C:mitochondrion"/>
    <property type="evidence" value="ECO:0007669"/>
    <property type="project" value="TreeGrafter"/>
</dbReference>
<dbReference type="EMBL" id="CABFOC020000007">
    <property type="protein sequence ID" value="CAH0044792.1"/>
    <property type="molecule type" value="Genomic_DNA"/>
</dbReference>
<feature type="compositionally biased region" description="Polar residues" evidence="2">
    <location>
        <begin position="156"/>
        <end position="175"/>
    </location>
</feature>
<organism evidence="4 5">
    <name type="scientific">Clonostachys solani</name>
    <dbReference type="NCBI Taxonomy" id="160281"/>
    <lineage>
        <taxon>Eukaryota</taxon>
        <taxon>Fungi</taxon>
        <taxon>Dikarya</taxon>
        <taxon>Ascomycota</taxon>
        <taxon>Pezizomycotina</taxon>
        <taxon>Sordariomycetes</taxon>
        <taxon>Hypocreomycetidae</taxon>
        <taxon>Hypocreales</taxon>
        <taxon>Bionectriaceae</taxon>
        <taxon>Clonostachys</taxon>
    </lineage>
</organism>
<feature type="compositionally biased region" description="Polar residues" evidence="2">
    <location>
        <begin position="26"/>
        <end position="42"/>
    </location>
</feature>
<keyword evidence="5" id="KW-1185">Reference proteome</keyword>
<accession>A0A9N9W5B5</accession>
<evidence type="ECO:0000256" key="1">
    <source>
        <dbReference type="SAM" id="Coils"/>
    </source>
</evidence>
<feature type="compositionally biased region" description="Polar residues" evidence="2">
    <location>
        <begin position="509"/>
        <end position="518"/>
    </location>
</feature>
<feature type="compositionally biased region" description="Polar residues" evidence="2">
    <location>
        <begin position="1849"/>
        <end position="1866"/>
    </location>
</feature>
<dbReference type="InterPro" id="IPR053005">
    <property type="entry name" value="Nuclear_Pos-Cytoskel_Interact"/>
</dbReference>
<feature type="compositionally biased region" description="Polar residues" evidence="2">
    <location>
        <begin position="1602"/>
        <end position="1620"/>
    </location>
</feature>
<feature type="region of interest" description="Disordered" evidence="2">
    <location>
        <begin position="1447"/>
        <end position="1483"/>
    </location>
</feature>
<feature type="coiled-coil region" evidence="1">
    <location>
        <begin position="206"/>
        <end position="254"/>
    </location>
</feature>
<feature type="compositionally biased region" description="Basic residues" evidence="2">
    <location>
        <begin position="1959"/>
        <end position="1972"/>
    </location>
</feature>
<feature type="compositionally biased region" description="Polar residues" evidence="2">
    <location>
        <begin position="1515"/>
        <end position="1524"/>
    </location>
</feature>
<dbReference type="InterPro" id="IPR011993">
    <property type="entry name" value="PH-like_dom_sf"/>
</dbReference>
<feature type="region of interest" description="Disordered" evidence="2">
    <location>
        <begin position="1500"/>
        <end position="1572"/>
    </location>
</feature>
<feature type="compositionally biased region" description="Polar residues" evidence="2">
    <location>
        <begin position="1548"/>
        <end position="1562"/>
    </location>
</feature>
<feature type="compositionally biased region" description="Polar residues" evidence="2">
    <location>
        <begin position="1981"/>
        <end position="1990"/>
    </location>
</feature>
<feature type="coiled-coil region" evidence="1">
    <location>
        <begin position="82"/>
        <end position="126"/>
    </location>
</feature>
<protein>
    <recommendedName>
        <fullName evidence="3">PH domain-containing protein</fullName>
    </recommendedName>
</protein>
<dbReference type="GO" id="GO:0032065">
    <property type="term" value="P:maintenance of protein location in cell cortex"/>
    <property type="evidence" value="ECO:0007669"/>
    <property type="project" value="InterPro"/>
</dbReference>
<feature type="compositionally biased region" description="Polar residues" evidence="2">
    <location>
        <begin position="1"/>
        <end position="10"/>
    </location>
</feature>
<feature type="compositionally biased region" description="Low complexity" evidence="2">
    <location>
        <begin position="1452"/>
        <end position="1463"/>
    </location>
</feature>
<dbReference type="GO" id="GO:0005938">
    <property type="term" value="C:cell cortex"/>
    <property type="evidence" value="ECO:0007669"/>
    <property type="project" value="InterPro"/>
</dbReference>
<evidence type="ECO:0000313" key="4">
    <source>
        <dbReference type="EMBL" id="CAH0044792.1"/>
    </source>
</evidence>
<dbReference type="Gene3D" id="2.30.29.30">
    <property type="entry name" value="Pleckstrin-homology domain (PH domain)/Phosphotyrosine-binding domain (PTB)"/>
    <property type="match status" value="1"/>
</dbReference>
<evidence type="ECO:0000256" key="2">
    <source>
        <dbReference type="SAM" id="MobiDB-lite"/>
    </source>
</evidence>
<dbReference type="GO" id="GO:0015631">
    <property type="term" value="F:tubulin binding"/>
    <property type="evidence" value="ECO:0007669"/>
    <property type="project" value="TreeGrafter"/>
</dbReference>
<dbReference type="CDD" id="cd13365">
    <property type="entry name" value="PH_PLC_plant-like"/>
    <property type="match status" value="1"/>
</dbReference>
<feature type="compositionally biased region" description="Polar residues" evidence="2">
    <location>
        <begin position="280"/>
        <end position="289"/>
    </location>
</feature>
<dbReference type="PROSITE" id="PS50003">
    <property type="entry name" value="PH_DOMAIN"/>
    <property type="match status" value="1"/>
</dbReference>
<feature type="compositionally biased region" description="Low complexity" evidence="2">
    <location>
        <begin position="637"/>
        <end position="665"/>
    </location>
</feature>
<feature type="region of interest" description="Disordered" evidence="2">
    <location>
        <begin position="1954"/>
        <end position="1990"/>
    </location>
</feature>
<feature type="region of interest" description="Disordered" evidence="2">
    <location>
        <begin position="776"/>
        <end position="800"/>
    </location>
</feature>
<proteinExistence type="predicted"/>
<dbReference type="InterPro" id="IPR001849">
    <property type="entry name" value="PH_domain"/>
</dbReference>
<feature type="region of interest" description="Disordered" evidence="2">
    <location>
        <begin position="1822"/>
        <end position="1893"/>
    </location>
</feature>
<gene>
    <name evidence="4" type="ORF">CSOL1703_00010531</name>
</gene>
<dbReference type="PANTHER" id="PTHR28190:SF1">
    <property type="entry name" value="NUCLEAR MIGRATION PROTEIN NUM1"/>
    <property type="match status" value="1"/>
</dbReference>
<dbReference type="Pfam" id="PF12814">
    <property type="entry name" value="Mcp5_PH"/>
    <property type="match status" value="1"/>
</dbReference>
<dbReference type="OrthoDB" id="2149224at2759"/>